<accession>A0A430F6J7</accession>
<name>A0A430F6J7_9BIFI</name>
<reference evidence="2 3" key="1">
    <citation type="submission" date="2018-09" db="EMBL/GenBank/DDBJ databases">
        <title>Characterization of the phylogenetic diversity of five novel species belonging to the genus Bifidobacterium.</title>
        <authorList>
            <person name="Lugli G.A."/>
            <person name="Duranti S."/>
            <person name="Milani C."/>
        </authorList>
    </citation>
    <scope>NUCLEOTIDE SEQUENCE [LARGE SCALE GENOMIC DNA]</scope>
    <source>
        <strain evidence="2 3">2020B</strain>
    </source>
</reference>
<feature type="transmembrane region" description="Helical" evidence="1">
    <location>
        <begin position="388"/>
        <end position="415"/>
    </location>
</feature>
<feature type="transmembrane region" description="Helical" evidence="1">
    <location>
        <begin position="77"/>
        <end position="96"/>
    </location>
</feature>
<gene>
    <name evidence="2" type="ORF">D2E22_1417</name>
</gene>
<proteinExistence type="predicted"/>
<feature type="transmembrane region" description="Helical" evidence="1">
    <location>
        <begin position="231"/>
        <end position="256"/>
    </location>
</feature>
<protein>
    <submittedName>
        <fullName evidence="2">Polymerase</fullName>
    </submittedName>
</protein>
<organism evidence="2 3">
    <name type="scientific">Bifidobacterium castoris</name>
    <dbReference type="NCBI Taxonomy" id="2306972"/>
    <lineage>
        <taxon>Bacteria</taxon>
        <taxon>Bacillati</taxon>
        <taxon>Actinomycetota</taxon>
        <taxon>Actinomycetes</taxon>
        <taxon>Bifidobacteriales</taxon>
        <taxon>Bifidobacteriaceae</taxon>
        <taxon>Bifidobacterium</taxon>
    </lineage>
</organism>
<feature type="transmembrane region" description="Helical" evidence="1">
    <location>
        <begin position="138"/>
        <end position="160"/>
    </location>
</feature>
<sequence>MKYQEYAASVFDNCVKENKADLILDFFLILTIIYNSNSVWALANDQFALSCFALFGVSLIYYLYYLMQKKYLLQKTLVPVLIVACATIIVQLSISLAHNGEGLLNGSWIQLTFILPLFIGCMLARGKEYVYNIFLLRVVKISSVLCGLSILFWILCNFFGMPPVSQTSLNWTSGSSMGSYYNLFYQIQSIGFGSSNLWRNVSIFPESPQAAVFYGLMLGIDLLLIKKTNYVCAITLSIGLFTALSTSAYLYLLFLWFSFLFIKLINNSNKNEAKVLISALLIVLICISCVAIRIVSSKISGSYSGLTHLTDITEGVRIWLDNPVFGFGFESDEYIWSHYLINYRSGMGYTSGLIFCLIHGGIPFLLTYIIPIVFFFTFSSDALHKTFAIFLLLIYITVVVQNFGLFIYCLSLGYISFIWRK</sequence>
<dbReference type="RefSeq" id="WP_126032403.1">
    <property type="nucleotide sequence ID" value="NZ_QXGI01000005.1"/>
</dbReference>
<feature type="transmembrane region" description="Helical" evidence="1">
    <location>
        <begin position="108"/>
        <end position="126"/>
    </location>
</feature>
<comment type="caution">
    <text evidence="2">The sequence shown here is derived from an EMBL/GenBank/DDBJ whole genome shotgun (WGS) entry which is preliminary data.</text>
</comment>
<feature type="transmembrane region" description="Helical" evidence="1">
    <location>
        <begin position="276"/>
        <end position="295"/>
    </location>
</feature>
<dbReference type="Proteomes" id="UP000288052">
    <property type="component" value="Unassembled WGS sequence"/>
</dbReference>
<evidence type="ECO:0000256" key="1">
    <source>
        <dbReference type="SAM" id="Phobius"/>
    </source>
</evidence>
<feature type="transmembrane region" description="Helical" evidence="1">
    <location>
        <begin position="47"/>
        <end position="65"/>
    </location>
</feature>
<feature type="transmembrane region" description="Helical" evidence="1">
    <location>
        <begin position="207"/>
        <end position="224"/>
    </location>
</feature>
<feature type="transmembrane region" description="Helical" evidence="1">
    <location>
        <begin position="22"/>
        <end position="41"/>
    </location>
</feature>
<keyword evidence="3" id="KW-1185">Reference proteome</keyword>
<keyword evidence="1" id="KW-0472">Membrane</keyword>
<keyword evidence="1" id="KW-0812">Transmembrane</keyword>
<feature type="transmembrane region" description="Helical" evidence="1">
    <location>
        <begin position="353"/>
        <end position="376"/>
    </location>
</feature>
<dbReference type="AlphaFoldDB" id="A0A430F6J7"/>
<dbReference type="OrthoDB" id="2340065at2"/>
<dbReference type="EMBL" id="QXGI01000005">
    <property type="protein sequence ID" value="RSX47233.1"/>
    <property type="molecule type" value="Genomic_DNA"/>
</dbReference>
<evidence type="ECO:0000313" key="3">
    <source>
        <dbReference type="Proteomes" id="UP000288052"/>
    </source>
</evidence>
<evidence type="ECO:0000313" key="2">
    <source>
        <dbReference type="EMBL" id="RSX47233.1"/>
    </source>
</evidence>
<keyword evidence="1" id="KW-1133">Transmembrane helix</keyword>